<feature type="binding site" evidence="8">
    <location>
        <begin position="216"/>
        <end position="217"/>
    </location>
    <ligand>
        <name>substrate</name>
    </ligand>
</feature>
<keyword evidence="5 8" id="KW-0457">Lysine biosynthesis</keyword>
<comment type="pathway">
    <text evidence="1 8">Amino-acid biosynthesis; L-lysine biosynthesis via DAP pathway; DL-2,6-diaminopimelate from LL-2,6-diaminopimelate: step 1/1.</text>
</comment>
<name>A0A7W9W7M5_ARMRO</name>
<comment type="caution">
    <text evidence="8">Lacks conserved residue(s) required for the propagation of feature annotation.</text>
</comment>
<dbReference type="AlphaFoldDB" id="A0A7W9W7M5"/>
<keyword evidence="8" id="KW-0963">Cytoplasm</keyword>
<dbReference type="InterPro" id="IPR018510">
    <property type="entry name" value="DAP_epimerase_AS"/>
</dbReference>
<sequence length="281" mass="30275">MTVAFVKMHGIGNDFPVFDHTQPGAPTIEQIQAAAVTLCDRRFGIGGDGTISILPSETADFAMRMFNPDGSEAEMCGNGIRCFAKYVYDFGLTTKTELSVETLAGIMVLVLTVEDGKVTQVRVDMGEPRLERAQLPMEGPSGTVLHEPLKIGGELLYITGVSMGNPHIVFFPEQATDELIHRIGPQLENHPSFPKRTNVHAAQVVGRDELVMKIWERGAGPTLACGTGACAVGVAAHLNGLTGRDILIHLPGGDLRIQWGIDNHVYMTGSATLVYHGTIEL</sequence>
<comment type="similarity">
    <text evidence="2 8">Belongs to the diaminopimelate epimerase family.</text>
</comment>
<feature type="binding site" evidence="8">
    <location>
        <begin position="226"/>
        <end position="227"/>
    </location>
    <ligand>
        <name>substrate</name>
    </ligand>
</feature>
<accession>A0A7W9W7M5</accession>
<dbReference type="Gene3D" id="3.10.310.10">
    <property type="entry name" value="Diaminopimelate Epimerase, Chain A, domain 1"/>
    <property type="match status" value="2"/>
</dbReference>
<dbReference type="UniPathway" id="UPA00034">
    <property type="reaction ID" value="UER00025"/>
</dbReference>
<dbReference type="HAMAP" id="MF_00197">
    <property type="entry name" value="DAP_epimerase"/>
    <property type="match status" value="1"/>
</dbReference>
<comment type="caution">
    <text evidence="10">The sequence shown here is derived from an EMBL/GenBank/DDBJ whole genome shotgun (WGS) entry which is preliminary data.</text>
</comment>
<proteinExistence type="inferred from homology"/>
<feature type="binding site" evidence="8">
    <location>
        <begin position="77"/>
        <end position="78"/>
    </location>
    <ligand>
        <name>substrate</name>
    </ligand>
</feature>
<dbReference type="EC" id="5.1.1.7" evidence="3 8"/>
<dbReference type="SUPFAM" id="SSF54506">
    <property type="entry name" value="Diaminopimelate epimerase-like"/>
    <property type="match status" value="1"/>
</dbReference>
<evidence type="ECO:0000256" key="7">
    <source>
        <dbReference type="ARBA" id="ARBA00051712"/>
    </source>
</evidence>
<gene>
    <name evidence="8" type="primary">dapF</name>
    <name evidence="10" type="ORF">HNQ39_004445</name>
</gene>
<dbReference type="GO" id="GO:0009089">
    <property type="term" value="P:lysine biosynthetic process via diaminopimelate"/>
    <property type="evidence" value="ECO:0007669"/>
    <property type="project" value="UniProtKB-UniRule"/>
</dbReference>
<evidence type="ECO:0000256" key="9">
    <source>
        <dbReference type="PROSITE-ProRule" id="PRU10125"/>
    </source>
</evidence>
<dbReference type="PANTHER" id="PTHR31689">
    <property type="entry name" value="DIAMINOPIMELATE EPIMERASE, CHLOROPLASTIC"/>
    <property type="match status" value="1"/>
</dbReference>
<evidence type="ECO:0000256" key="3">
    <source>
        <dbReference type="ARBA" id="ARBA00013080"/>
    </source>
</evidence>
<feature type="active site" description="Proton donor" evidence="8">
    <location>
        <position position="76"/>
    </location>
</feature>
<comment type="function">
    <text evidence="8">Catalyzes the stereoinversion of LL-2,6-diaminopimelate (L,L-DAP) to meso-diaminopimelate (meso-DAP), a precursor of L-lysine and an essential component of the bacterial peptidoglycan.</text>
</comment>
<evidence type="ECO:0000256" key="5">
    <source>
        <dbReference type="ARBA" id="ARBA00023154"/>
    </source>
</evidence>
<evidence type="ECO:0000256" key="8">
    <source>
        <dbReference type="HAMAP-Rule" id="MF_00197"/>
    </source>
</evidence>
<organism evidence="10 11">
    <name type="scientific">Armatimonas rosea</name>
    <dbReference type="NCBI Taxonomy" id="685828"/>
    <lineage>
        <taxon>Bacteria</taxon>
        <taxon>Bacillati</taxon>
        <taxon>Armatimonadota</taxon>
        <taxon>Armatimonadia</taxon>
        <taxon>Armatimonadales</taxon>
        <taxon>Armatimonadaceae</taxon>
        <taxon>Armatimonas</taxon>
    </lineage>
</organism>
<dbReference type="GO" id="GO:0005829">
    <property type="term" value="C:cytosol"/>
    <property type="evidence" value="ECO:0007669"/>
    <property type="project" value="TreeGrafter"/>
</dbReference>
<feature type="binding site" evidence="8">
    <location>
        <position position="67"/>
    </location>
    <ligand>
        <name>substrate</name>
    </ligand>
</feature>
<comment type="subcellular location">
    <subcellularLocation>
        <location evidence="8">Cytoplasm</location>
    </subcellularLocation>
</comment>
<keyword evidence="6 8" id="KW-0413">Isomerase</keyword>
<dbReference type="InterPro" id="IPR001653">
    <property type="entry name" value="DAP_epimerase_DapF"/>
</dbReference>
<dbReference type="PANTHER" id="PTHR31689:SF0">
    <property type="entry name" value="DIAMINOPIMELATE EPIMERASE"/>
    <property type="match status" value="1"/>
</dbReference>
<evidence type="ECO:0000256" key="6">
    <source>
        <dbReference type="ARBA" id="ARBA00023235"/>
    </source>
</evidence>
<feature type="site" description="Could be important to modulate the pK values of the two catalytic cysteine residues" evidence="8">
    <location>
        <position position="216"/>
    </location>
</feature>
<dbReference type="NCBIfam" id="TIGR00652">
    <property type="entry name" value="DapF"/>
    <property type="match status" value="1"/>
</dbReference>
<evidence type="ECO:0000256" key="4">
    <source>
        <dbReference type="ARBA" id="ARBA00022605"/>
    </source>
</evidence>
<dbReference type="PROSITE" id="PS01326">
    <property type="entry name" value="DAP_EPIMERASE"/>
    <property type="match status" value="1"/>
</dbReference>
<dbReference type="Proteomes" id="UP000520814">
    <property type="component" value="Unassembled WGS sequence"/>
</dbReference>
<feature type="binding site" evidence="8">
    <location>
        <position position="165"/>
    </location>
    <ligand>
        <name>substrate</name>
    </ligand>
</feature>
<keyword evidence="4 8" id="KW-0028">Amino-acid biosynthesis</keyword>
<protein>
    <recommendedName>
        <fullName evidence="3 8">Diaminopimelate epimerase</fullName>
        <shortName evidence="8">DAP epimerase</shortName>
        <ecNumber evidence="3 8">5.1.1.7</ecNumber>
    </recommendedName>
    <alternativeName>
        <fullName evidence="8">PLP-independent amino acid racemase</fullName>
    </alternativeName>
</protein>
<dbReference type="EMBL" id="JACHGW010000004">
    <property type="protein sequence ID" value="MBB6052624.1"/>
    <property type="molecule type" value="Genomic_DNA"/>
</dbReference>
<evidence type="ECO:0000256" key="1">
    <source>
        <dbReference type="ARBA" id="ARBA00005196"/>
    </source>
</evidence>
<evidence type="ECO:0000256" key="2">
    <source>
        <dbReference type="ARBA" id="ARBA00010219"/>
    </source>
</evidence>
<dbReference type="RefSeq" id="WP_221290230.1">
    <property type="nucleotide sequence ID" value="NZ_JACHGW010000004.1"/>
</dbReference>
<feature type="binding site" evidence="8">
    <location>
        <position position="13"/>
    </location>
    <ligand>
        <name>substrate</name>
    </ligand>
</feature>
<feature type="site" description="Could be important to modulate the pK values of the two catalytic cysteine residues" evidence="8">
    <location>
        <position position="167"/>
    </location>
</feature>
<feature type="active site" evidence="9">
    <location>
        <position position="76"/>
    </location>
</feature>
<dbReference type="Pfam" id="PF01678">
    <property type="entry name" value="DAP_epimerase"/>
    <property type="match status" value="2"/>
</dbReference>
<feature type="binding site" evidence="8">
    <location>
        <position position="198"/>
    </location>
    <ligand>
        <name>substrate</name>
    </ligand>
</feature>
<feature type="active site" description="Proton acceptor" evidence="8">
    <location>
        <position position="225"/>
    </location>
</feature>
<dbReference type="GO" id="GO:0008837">
    <property type="term" value="F:diaminopimelate epimerase activity"/>
    <property type="evidence" value="ECO:0007669"/>
    <property type="project" value="UniProtKB-UniRule"/>
</dbReference>
<reference evidence="10 11" key="1">
    <citation type="submission" date="2020-08" db="EMBL/GenBank/DDBJ databases">
        <title>Genomic Encyclopedia of Type Strains, Phase IV (KMG-IV): sequencing the most valuable type-strain genomes for metagenomic binning, comparative biology and taxonomic classification.</title>
        <authorList>
            <person name="Goeker M."/>
        </authorList>
    </citation>
    <scope>NUCLEOTIDE SEQUENCE [LARGE SCALE GENOMIC DNA]</scope>
    <source>
        <strain evidence="10 11">DSM 23562</strain>
    </source>
</reference>
<comment type="catalytic activity">
    <reaction evidence="7 8">
        <text>(2S,6S)-2,6-diaminopimelate = meso-2,6-diaminopimelate</text>
        <dbReference type="Rhea" id="RHEA:15393"/>
        <dbReference type="ChEBI" id="CHEBI:57609"/>
        <dbReference type="ChEBI" id="CHEBI:57791"/>
        <dbReference type="EC" id="5.1.1.7"/>
    </reaction>
</comment>
<evidence type="ECO:0000313" key="10">
    <source>
        <dbReference type="EMBL" id="MBB6052624.1"/>
    </source>
</evidence>
<comment type="subunit">
    <text evidence="8">Homodimer.</text>
</comment>
<evidence type="ECO:0000313" key="11">
    <source>
        <dbReference type="Proteomes" id="UP000520814"/>
    </source>
</evidence>
<keyword evidence="11" id="KW-1185">Reference proteome</keyword>